<dbReference type="InterPro" id="IPR001647">
    <property type="entry name" value="HTH_TetR"/>
</dbReference>
<dbReference type="InterPro" id="IPR009057">
    <property type="entry name" value="Homeodomain-like_sf"/>
</dbReference>
<dbReference type="SUPFAM" id="SSF46689">
    <property type="entry name" value="Homeodomain-like"/>
    <property type="match status" value="2"/>
</dbReference>
<evidence type="ECO:0000256" key="2">
    <source>
        <dbReference type="PROSITE-ProRule" id="PRU00335"/>
    </source>
</evidence>
<dbReference type="PROSITE" id="PS50977">
    <property type="entry name" value="HTH_TETR_2"/>
    <property type="match status" value="2"/>
</dbReference>
<dbReference type="InterPro" id="IPR050109">
    <property type="entry name" value="HTH-type_TetR-like_transc_reg"/>
</dbReference>
<proteinExistence type="predicted"/>
<dbReference type="PANTHER" id="PTHR30055">
    <property type="entry name" value="HTH-TYPE TRANSCRIPTIONAL REGULATOR RUTR"/>
    <property type="match status" value="1"/>
</dbReference>
<comment type="caution">
    <text evidence="5">The sequence shown here is derived from an EMBL/GenBank/DDBJ whole genome shotgun (WGS) entry which is preliminary data.</text>
</comment>
<keyword evidence="6" id="KW-1185">Reference proteome</keyword>
<sequence>MGSSRGPYRTGRERAVRILDAAHVLFIENGYRATSLRDIAAASGISHPALLRHFGSREEILTALIERLDGVHDDWPEEGADATPAAAADIARRNETIPGWIGLFTALLGEATSPEHPGHALMRRRRAAGMALATRLLLPYSADERSASLEALRFGAFWDGLQILSLYFPGEIDIPGQIAAYEAELERGGTPEAPAETGGQEDAEPTFPAIEPESRRRALEAAARRYARQGYHEASMQSVADDAGLTKAALVHIARTKRDLLDAVLTEVIDTPGQEGEDPARWLYSLPQRPRWVTAADVVLMCEATVPAHPAHAFMTRRLSEARRGATSALAATGLPPARAASEADRIVSIALGVAVSWLYDPDHVDPRALLDGALAHLPTSARSR</sequence>
<dbReference type="AlphaFoldDB" id="A0A7W7U884"/>
<dbReference type="GO" id="GO:0000976">
    <property type="term" value="F:transcription cis-regulatory region binding"/>
    <property type="evidence" value="ECO:0007669"/>
    <property type="project" value="TreeGrafter"/>
</dbReference>
<feature type="domain" description="HTH tetR-type" evidence="4">
    <location>
        <begin position="12"/>
        <end position="72"/>
    </location>
</feature>
<dbReference type="PRINTS" id="PR00455">
    <property type="entry name" value="HTHTETR"/>
</dbReference>
<feature type="region of interest" description="Disordered" evidence="3">
    <location>
        <begin position="187"/>
        <end position="214"/>
    </location>
</feature>
<dbReference type="Proteomes" id="UP000582643">
    <property type="component" value="Unassembled WGS sequence"/>
</dbReference>
<feature type="domain" description="HTH tetR-type" evidence="4">
    <location>
        <begin position="212"/>
        <end position="272"/>
    </location>
</feature>
<dbReference type="GO" id="GO:0003700">
    <property type="term" value="F:DNA-binding transcription factor activity"/>
    <property type="evidence" value="ECO:0007669"/>
    <property type="project" value="TreeGrafter"/>
</dbReference>
<evidence type="ECO:0000259" key="4">
    <source>
        <dbReference type="PROSITE" id="PS50977"/>
    </source>
</evidence>
<organism evidence="5 6">
    <name type="scientific">Streptomyces nymphaeiformis</name>
    <dbReference type="NCBI Taxonomy" id="2663842"/>
    <lineage>
        <taxon>Bacteria</taxon>
        <taxon>Bacillati</taxon>
        <taxon>Actinomycetota</taxon>
        <taxon>Actinomycetes</taxon>
        <taxon>Kitasatosporales</taxon>
        <taxon>Streptomycetaceae</taxon>
        <taxon>Streptomyces</taxon>
    </lineage>
</organism>
<reference evidence="5 6" key="1">
    <citation type="submission" date="2020-08" db="EMBL/GenBank/DDBJ databases">
        <title>Genomic Encyclopedia of Type Strains, Phase III (KMG-III): the genomes of soil and plant-associated and newly described type strains.</title>
        <authorList>
            <person name="Whitman W."/>
        </authorList>
    </citation>
    <scope>NUCLEOTIDE SEQUENCE [LARGE SCALE GENOMIC DNA]</scope>
    <source>
        <strain evidence="5 6">SFB5A</strain>
    </source>
</reference>
<evidence type="ECO:0000256" key="3">
    <source>
        <dbReference type="SAM" id="MobiDB-lite"/>
    </source>
</evidence>
<protein>
    <submittedName>
        <fullName evidence="5">AcrR family transcriptional regulator</fullName>
    </submittedName>
</protein>
<gene>
    <name evidence="5" type="ORF">GGE06_007730</name>
</gene>
<evidence type="ECO:0000256" key="1">
    <source>
        <dbReference type="ARBA" id="ARBA00023125"/>
    </source>
</evidence>
<keyword evidence="1 2" id="KW-0238">DNA-binding</keyword>
<dbReference type="EMBL" id="JACHJY010000014">
    <property type="protein sequence ID" value="MBB4986759.1"/>
    <property type="molecule type" value="Genomic_DNA"/>
</dbReference>
<dbReference type="Pfam" id="PF00440">
    <property type="entry name" value="TetR_N"/>
    <property type="match status" value="2"/>
</dbReference>
<feature type="DNA-binding region" description="H-T-H motif" evidence="2">
    <location>
        <begin position="35"/>
        <end position="54"/>
    </location>
</feature>
<name>A0A7W7U884_9ACTN</name>
<dbReference type="Gene3D" id="1.10.357.10">
    <property type="entry name" value="Tetracycline Repressor, domain 2"/>
    <property type="match status" value="2"/>
</dbReference>
<evidence type="ECO:0000313" key="6">
    <source>
        <dbReference type="Proteomes" id="UP000582643"/>
    </source>
</evidence>
<dbReference type="PANTHER" id="PTHR30055:SF146">
    <property type="entry name" value="HTH-TYPE TRANSCRIPTIONAL DUAL REGULATOR CECR"/>
    <property type="match status" value="1"/>
</dbReference>
<evidence type="ECO:0000313" key="5">
    <source>
        <dbReference type="EMBL" id="MBB4986759.1"/>
    </source>
</evidence>
<accession>A0A7W7U884</accession>
<dbReference type="RefSeq" id="WP_184932951.1">
    <property type="nucleotide sequence ID" value="NZ_JACHJY010000014.1"/>
</dbReference>
<feature type="DNA-binding region" description="H-T-H motif" evidence="2">
    <location>
        <begin position="235"/>
        <end position="254"/>
    </location>
</feature>